<dbReference type="GO" id="GO:0005886">
    <property type="term" value="C:plasma membrane"/>
    <property type="evidence" value="ECO:0007669"/>
    <property type="project" value="UniProtKB-SubCell"/>
</dbReference>
<evidence type="ECO:0000256" key="3">
    <source>
        <dbReference type="ARBA" id="ARBA00022448"/>
    </source>
</evidence>
<feature type="transmembrane region" description="Helical" evidence="8">
    <location>
        <begin position="63"/>
        <end position="80"/>
    </location>
</feature>
<evidence type="ECO:0000256" key="6">
    <source>
        <dbReference type="ARBA" id="ARBA00022989"/>
    </source>
</evidence>
<dbReference type="Pfam" id="PF01032">
    <property type="entry name" value="FecCD"/>
    <property type="match status" value="1"/>
</dbReference>
<evidence type="ECO:0000256" key="2">
    <source>
        <dbReference type="ARBA" id="ARBA00007935"/>
    </source>
</evidence>
<feature type="transmembrane region" description="Helical" evidence="8">
    <location>
        <begin position="217"/>
        <end position="239"/>
    </location>
</feature>
<dbReference type="AlphaFoldDB" id="A0AAI8XKQ0"/>
<keyword evidence="6 8" id="KW-1133">Transmembrane helix</keyword>
<dbReference type="GO" id="GO:0022857">
    <property type="term" value="F:transmembrane transporter activity"/>
    <property type="evidence" value="ECO:0007669"/>
    <property type="project" value="InterPro"/>
</dbReference>
<comment type="similarity">
    <text evidence="2">Belongs to the binding-protein-dependent transport system permease family. FecCD subfamily.</text>
</comment>
<feature type="transmembrane region" description="Helical" evidence="8">
    <location>
        <begin position="92"/>
        <end position="116"/>
    </location>
</feature>
<dbReference type="RefSeq" id="WP_276821967.1">
    <property type="nucleotide sequence ID" value="NZ_AP027452.1"/>
</dbReference>
<dbReference type="InterPro" id="IPR000522">
    <property type="entry name" value="ABC_transptr_permease_BtuC"/>
</dbReference>
<feature type="transmembrane region" description="Helical" evidence="8">
    <location>
        <begin position="122"/>
        <end position="140"/>
    </location>
</feature>
<evidence type="ECO:0000256" key="7">
    <source>
        <dbReference type="ARBA" id="ARBA00023136"/>
    </source>
</evidence>
<dbReference type="SUPFAM" id="SSF81345">
    <property type="entry name" value="ABC transporter involved in vitamin B12 uptake, BtuC"/>
    <property type="match status" value="1"/>
</dbReference>
<evidence type="ECO:0000256" key="4">
    <source>
        <dbReference type="ARBA" id="ARBA00022475"/>
    </source>
</evidence>
<feature type="transmembrane region" description="Helical" evidence="8">
    <location>
        <begin position="190"/>
        <end position="210"/>
    </location>
</feature>
<reference evidence="9" key="1">
    <citation type="submission" date="2023-03" db="EMBL/GenBank/DDBJ databases">
        <title>Draft genome sequence of a Mycolicibacterium mageritense strain H4_3_1 isolated from a hybrid biological-inorganic system reactor.</title>
        <authorList>
            <person name="Feng X."/>
            <person name="Kazama D."/>
            <person name="Sato K."/>
            <person name="Kobayashi H."/>
        </authorList>
    </citation>
    <scope>NUCLEOTIDE SEQUENCE</scope>
    <source>
        <strain evidence="9">H4_3_1</strain>
    </source>
</reference>
<keyword evidence="3" id="KW-0813">Transport</keyword>
<name>A0AAI8XKQ0_MYCME</name>
<dbReference type="PANTHER" id="PTHR30472:SF67">
    <property type="entry name" value="PERMEASE OF ABC TRANSPORTER-RELATED"/>
    <property type="match status" value="1"/>
</dbReference>
<keyword evidence="7 8" id="KW-0472">Membrane</keyword>
<feature type="transmembrane region" description="Helical" evidence="8">
    <location>
        <begin position="245"/>
        <end position="267"/>
    </location>
</feature>
<dbReference type="Proteomes" id="UP001241092">
    <property type="component" value="Chromosome"/>
</dbReference>
<keyword evidence="4" id="KW-1003">Cell membrane</keyword>
<dbReference type="InterPro" id="IPR037294">
    <property type="entry name" value="ABC_BtuC-like"/>
</dbReference>
<evidence type="ECO:0000313" key="9">
    <source>
        <dbReference type="EMBL" id="BDY28764.1"/>
    </source>
</evidence>
<feature type="transmembrane region" description="Helical" evidence="8">
    <location>
        <begin position="147"/>
        <end position="170"/>
    </location>
</feature>
<dbReference type="FunFam" id="1.10.3470.10:FF:000001">
    <property type="entry name" value="Vitamin B12 ABC transporter permease BtuC"/>
    <property type="match status" value="1"/>
</dbReference>
<evidence type="ECO:0000256" key="5">
    <source>
        <dbReference type="ARBA" id="ARBA00022692"/>
    </source>
</evidence>
<dbReference type="CDD" id="cd06550">
    <property type="entry name" value="TM_ABC_iron-siderophores_like"/>
    <property type="match status" value="1"/>
</dbReference>
<accession>A0AAI8XKQ0</accession>
<gene>
    <name evidence="9" type="primary">hmuU</name>
    <name evidence="9" type="ORF">hbim_02700</name>
</gene>
<evidence type="ECO:0000256" key="1">
    <source>
        <dbReference type="ARBA" id="ARBA00004651"/>
    </source>
</evidence>
<sequence length="332" mass="33610">MTLLIPVGLGALLVSIAAAIIIGPADLGVGDVYAVIAQRMWGGGTIVTPIDDGIVWELRLPRAVLAAICGAGLAICGAILQSLMRNPLADPFMLGISSGASTGAVLVVVTGVGGALSLSAGAFAGALIAFVLVLILATASGGGQDRVVLAGVAGTQLFSAMTAFVVFSSADAQQTRGVLFWLLGSLGGANWNQVALCGVVCAAGLVICWMQSDALDAFAFGHDAAASLGVAVTRVRVLLMVTTALLTAVLVSAAGAIGFVGLVLPHAARLIVGPTHRRLLLVTALTGAIFLVWVDTVARTLFAPQELPVGVVTALVGVPIFVLILARRKRYT</sequence>
<comment type="subcellular location">
    <subcellularLocation>
        <location evidence="1">Cell membrane</location>
        <topology evidence="1">Multi-pass membrane protein</topology>
    </subcellularLocation>
</comment>
<feature type="transmembrane region" description="Helical" evidence="8">
    <location>
        <begin position="279"/>
        <end position="301"/>
    </location>
</feature>
<dbReference type="GO" id="GO:0033214">
    <property type="term" value="P:siderophore-iron import into cell"/>
    <property type="evidence" value="ECO:0007669"/>
    <property type="project" value="TreeGrafter"/>
</dbReference>
<evidence type="ECO:0000256" key="8">
    <source>
        <dbReference type="SAM" id="Phobius"/>
    </source>
</evidence>
<feature type="transmembrane region" description="Helical" evidence="8">
    <location>
        <begin position="307"/>
        <end position="326"/>
    </location>
</feature>
<dbReference type="PANTHER" id="PTHR30472">
    <property type="entry name" value="FERRIC ENTEROBACTIN TRANSPORT SYSTEM PERMEASE PROTEIN"/>
    <property type="match status" value="1"/>
</dbReference>
<evidence type="ECO:0000313" key="10">
    <source>
        <dbReference type="Proteomes" id="UP001241092"/>
    </source>
</evidence>
<proteinExistence type="inferred from homology"/>
<organism evidence="9 10">
    <name type="scientific">Mycolicibacterium mageritense</name>
    <name type="common">Mycobacterium mageritense</name>
    <dbReference type="NCBI Taxonomy" id="53462"/>
    <lineage>
        <taxon>Bacteria</taxon>
        <taxon>Bacillati</taxon>
        <taxon>Actinomycetota</taxon>
        <taxon>Actinomycetes</taxon>
        <taxon>Mycobacteriales</taxon>
        <taxon>Mycobacteriaceae</taxon>
        <taxon>Mycolicibacterium</taxon>
    </lineage>
</organism>
<dbReference type="Gene3D" id="1.10.3470.10">
    <property type="entry name" value="ABC transporter involved in vitamin B12 uptake, BtuC"/>
    <property type="match status" value="1"/>
</dbReference>
<dbReference type="EMBL" id="AP027452">
    <property type="protein sequence ID" value="BDY28764.1"/>
    <property type="molecule type" value="Genomic_DNA"/>
</dbReference>
<keyword evidence="5 8" id="KW-0812">Transmembrane</keyword>
<protein>
    <submittedName>
        <fullName evidence="9">Hemin transport system permease protein HmuU</fullName>
    </submittedName>
</protein>